<evidence type="ECO:0000313" key="1">
    <source>
        <dbReference type="EMBL" id="MFD2573117.1"/>
    </source>
</evidence>
<reference evidence="2" key="1">
    <citation type="journal article" date="2019" name="Int. J. Syst. Evol. Microbiol.">
        <title>The Global Catalogue of Microorganisms (GCM) 10K type strain sequencing project: providing services to taxonomists for standard genome sequencing and annotation.</title>
        <authorList>
            <consortium name="The Broad Institute Genomics Platform"/>
            <consortium name="The Broad Institute Genome Sequencing Center for Infectious Disease"/>
            <person name="Wu L."/>
            <person name="Ma J."/>
        </authorList>
    </citation>
    <scope>NUCLEOTIDE SEQUENCE [LARGE SCALE GENOMIC DNA]</scope>
    <source>
        <strain evidence="2">KCTC 42805</strain>
    </source>
</reference>
<sequence>MNVLVIGDEHTCRCGLPAGQLSYIGHFIRQISRTERSVSVEAYAHLTLPTVSAVLKRLPLNRYDLIILQLDYTSVQTASSAGKQTLRYGGVLMLPHLYQPLRPKNQNASERKTRLATLREAIRKFGVVSLIRPRRIATAIDALLEQLRPYRHNVMLLTPFPHREPVENWLRKRSRDLLMHKADNQLISVFDVNSVVASREEYFLTNSDEHLNAVSHELIGRALFDFYQSAPTIVTIQTIRRE</sequence>
<comment type="caution">
    <text evidence="1">The sequence shown here is derived from an EMBL/GenBank/DDBJ whole genome shotgun (WGS) entry which is preliminary data.</text>
</comment>
<evidence type="ECO:0000313" key="2">
    <source>
        <dbReference type="Proteomes" id="UP001597469"/>
    </source>
</evidence>
<protein>
    <submittedName>
        <fullName evidence="1">SGNH/GDSL hydrolase family protein</fullName>
    </submittedName>
</protein>
<dbReference type="RefSeq" id="WP_381525712.1">
    <property type="nucleotide sequence ID" value="NZ_JBHULN010000015.1"/>
</dbReference>
<dbReference type="GO" id="GO:0016787">
    <property type="term" value="F:hydrolase activity"/>
    <property type="evidence" value="ECO:0007669"/>
    <property type="project" value="UniProtKB-KW"/>
</dbReference>
<keyword evidence="2" id="KW-1185">Reference proteome</keyword>
<dbReference type="SUPFAM" id="SSF52266">
    <property type="entry name" value="SGNH hydrolase"/>
    <property type="match status" value="1"/>
</dbReference>
<proteinExistence type="predicted"/>
<gene>
    <name evidence="1" type="ORF">ACFSUS_20920</name>
</gene>
<dbReference type="Proteomes" id="UP001597469">
    <property type="component" value="Unassembled WGS sequence"/>
</dbReference>
<name>A0ABW5M818_9BACT</name>
<dbReference type="EMBL" id="JBHULN010000015">
    <property type="protein sequence ID" value="MFD2573117.1"/>
    <property type="molecule type" value="Genomic_DNA"/>
</dbReference>
<organism evidence="1 2">
    <name type="scientific">Spirosoma soli</name>
    <dbReference type="NCBI Taxonomy" id="1770529"/>
    <lineage>
        <taxon>Bacteria</taxon>
        <taxon>Pseudomonadati</taxon>
        <taxon>Bacteroidota</taxon>
        <taxon>Cytophagia</taxon>
        <taxon>Cytophagales</taxon>
        <taxon>Cytophagaceae</taxon>
        <taxon>Spirosoma</taxon>
    </lineage>
</organism>
<accession>A0ABW5M818</accession>
<keyword evidence="1" id="KW-0378">Hydrolase</keyword>